<reference evidence="2 3" key="1">
    <citation type="journal article" date="2021" name="Sci. Rep.">
        <title>Genome sequencing of the multicellular alga Astrephomene provides insights into convergent evolution of germ-soma differentiation.</title>
        <authorList>
            <person name="Yamashita S."/>
            <person name="Yamamoto K."/>
            <person name="Matsuzaki R."/>
            <person name="Suzuki S."/>
            <person name="Yamaguchi H."/>
            <person name="Hirooka S."/>
            <person name="Minakuchi Y."/>
            <person name="Miyagishima S."/>
            <person name="Kawachi M."/>
            <person name="Toyoda A."/>
            <person name="Nozaki H."/>
        </authorList>
    </citation>
    <scope>NUCLEOTIDE SEQUENCE [LARGE SCALE GENOMIC DNA]</scope>
    <source>
        <strain evidence="2 3">NIES-4017</strain>
    </source>
</reference>
<evidence type="ECO:0000313" key="2">
    <source>
        <dbReference type="EMBL" id="GFR47734.1"/>
    </source>
</evidence>
<gene>
    <name evidence="2" type="ORF">Agub_g9498</name>
</gene>
<dbReference type="EMBL" id="BMAR01000019">
    <property type="protein sequence ID" value="GFR47734.1"/>
    <property type="molecule type" value="Genomic_DNA"/>
</dbReference>
<feature type="compositionally biased region" description="Low complexity" evidence="1">
    <location>
        <begin position="43"/>
        <end position="59"/>
    </location>
</feature>
<protein>
    <submittedName>
        <fullName evidence="2">Uncharacterized protein</fullName>
    </submittedName>
</protein>
<name>A0AAD3HNB1_9CHLO</name>
<accession>A0AAD3HNB1</accession>
<evidence type="ECO:0000313" key="3">
    <source>
        <dbReference type="Proteomes" id="UP001054857"/>
    </source>
</evidence>
<sequence>MLPRPHLHHPHHPQHCPPPQQHQFRHHPRQPKLSSSPRLSHGSLTSPLHAAPAPLASIQPPSPAPQPCRTHRVVLPIGLSSYCRTAPASRLLLLPAAALPYSLGLLQLPAPVPSATSLPEDPPLRSELIDLTADIKRCGTWQQLRRLYWRHRTRQGAVNVVSYFTRLAALLPDLPALLLPLGDGGDAEEDEAA</sequence>
<comment type="caution">
    <text evidence="2">The sequence shown here is derived from an EMBL/GenBank/DDBJ whole genome shotgun (WGS) entry which is preliminary data.</text>
</comment>
<feature type="compositionally biased region" description="Basic residues" evidence="1">
    <location>
        <begin position="1"/>
        <end position="14"/>
    </location>
</feature>
<feature type="region of interest" description="Disordered" evidence="1">
    <location>
        <begin position="1"/>
        <end position="67"/>
    </location>
</feature>
<feature type="non-terminal residue" evidence="2">
    <location>
        <position position="193"/>
    </location>
</feature>
<dbReference type="AlphaFoldDB" id="A0AAD3HNB1"/>
<evidence type="ECO:0000256" key="1">
    <source>
        <dbReference type="SAM" id="MobiDB-lite"/>
    </source>
</evidence>
<keyword evidence="3" id="KW-1185">Reference proteome</keyword>
<organism evidence="2 3">
    <name type="scientific">Astrephomene gubernaculifera</name>
    <dbReference type="NCBI Taxonomy" id="47775"/>
    <lineage>
        <taxon>Eukaryota</taxon>
        <taxon>Viridiplantae</taxon>
        <taxon>Chlorophyta</taxon>
        <taxon>core chlorophytes</taxon>
        <taxon>Chlorophyceae</taxon>
        <taxon>CS clade</taxon>
        <taxon>Chlamydomonadales</taxon>
        <taxon>Astrephomenaceae</taxon>
        <taxon>Astrephomene</taxon>
    </lineage>
</organism>
<dbReference type="Proteomes" id="UP001054857">
    <property type="component" value="Unassembled WGS sequence"/>
</dbReference>
<proteinExistence type="predicted"/>